<keyword evidence="11" id="KW-1185">Reference proteome</keyword>
<feature type="compositionally biased region" description="Polar residues" evidence="8">
    <location>
        <begin position="83"/>
        <end position="95"/>
    </location>
</feature>
<keyword evidence="4 7" id="KW-0862">Zinc</keyword>
<dbReference type="PANTHER" id="PTHR14003">
    <property type="entry name" value="TRANSCRIPTIONAL REPRESSOR PROTEIN YY"/>
    <property type="match status" value="1"/>
</dbReference>
<dbReference type="FunFam" id="3.30.160.60:FF:000303">
    <property type="entry name" value="Zinc finger protein 41"/>
    <property type="match status" value="1"/>
</dbReference>
<dbReference type="Pfam" id="PF07776">
    <property type="entry name" value="zf-AD"/>
    <property type="match status" value="1"/>
</dbReference>
<dbReference type="Proteomes" id="UP000504633">
    <property type="component" value="Unplaced"/>
</dbReference>
<dbReference type="GO" id="GO:0005667">
    <property type="term" value="C:transcription regulator complex"/>
    <property type="evidence" value="ECO:0007669"/>
    <property type="project" value="TreeGrafter"/>
</dbReference>
<feature type="binding site" evidence="7">
    <location>
        <position position="52"/>
    </location>
    <ligand>
        <name>Zn(2+)</name>
        <dbReference type="ChEBI" id="CHEBI:29105"/>
    </ligand>
</feature>
<dbReference type="GO" id="GO:0008270">
    <property type="term" value="F:zinc ion binding"/>
    <property type="evidence" value="ECO:0007669"/>
    <property type="project" value="UniProtKB-UniRule"/>
</dbReference>
<reference evidence="12" key="1">
    <citation type="submission" date="2025-08" db="UniProtKB">
        <authorList>
            <consortium name="RefSeq"/>
        </authorList>
    </citation>
    <scope>IDENTIFICATION</scope>
    <source>
        <strain evidence="12">15085-1641.00</strain>
        <tissue evidence="12">Whole body</tissue>
    </source>
</reference>
<dbReference type="SMART" id="SM00868">
    <property type="entry name" value="zf-AD"/>
    <property type="match status" value="1"/>
</dbReference>
<feature type="domain" description="C2H2-type" evidence="9">
    <location>
        <begin position="263"/>
        <end position="290"/>
    </location>
</feature>
<name>A0A6J1MJ56_DROHY</name>
<dbReference type="Gene3D" id="3.30.160.60">
    <property type="entry name" value="Classic Zinc Finger"/>
    <property type="match status" value="5"/>
</dbReference>
<evidence type="ECO:0000259" key="10">
    <source>
        <dbReference type="PROSITE" id="PS51915"/>
    </source>
</evidence>
<feature type="domain" description="C2H2-type" evidence="9">
    <location>
        <begin position="319"/>
        <end position="348"/>
    </location>
</feature>
<dbReference type="KEGG" id="dhe:111603648"/>
<evidence type="ECO:0000256" key="7">
    <source>
        <dbReference type="PROSITE-ProRule" id="PRU01263"/>
    </source>
</evidence>
<keyword evidence="5" id="KW-0539">Nucleus</keyword>
<dbReference type="InterPro" id="IPR036236">
    <property type="entry name" value="Znf_C2H2_sf"/>
</dbReference>
<sequence length="361" mass="41713">MFLKMCRVCGKSKSCEKSLNLFETKNHKLVRHIQMLTGFWLQDSQDAPVSICFCCQSDLKRAMSFRRLCIKTQKKWKPPVEISDTSLSEQESPVSSPRAENHQTHTYTGVSTYRESDSDDEPLHTVQVLLQECQTNNCEGSNLVEEKDHLDQNYIIKATTDIDTDDSENIKAEVKGNIEKHELPSQLSHSSDGCKQLLKAKQEATIYICELCGTHANSKVSFERHMRKHTGERPFGCKECAARFLSAAELRAHGLTHTGERPFPCRYCDRRYLSYTGRLKHERMHTNDRPFVCEECGKAFTNAYVLKNHMLVHTGQRLFRCHFCERAFQRKTHLRTHYRSLTHKQNVEKHQCVQLTANSNN</sequence>
<dbReference type="InterPro" id="IPR013087">
    <property type="entry name" value="Znf_C2H2_type"/>
</dbReference>
<dbReference type="GO" id="GO:0000978">
    <property type="term" value="F:RNA polymerase II cis-regulatory region sequence-specific DNA binding"/>
    <property type="evidence" value="ECO:0007669"/>
    <property type="project" value="TreeGrafter"/>
</dbReference>
<evidence type="ECO:0000256" key="5">
    <source>
        <dbReference type="ARBA" id="ARBA00023242"/>
    </source>
</evidence>
<evidence type="ECO:0000313" key="11">
    <source>
        <dbReference type="Proteomes" id="UP000504633"/>
    </source>
</evidence>
<feature type="domain" description="ZAD" evidence="10">
    <location>
        <begin position="4"/>
        <end position="79"/>
    </location>
</feature>
<gene>
    <name evidence="12" type="primary">LOC111603648</name>
</gene>
<proteinExistence type="predicted"/>
<accession>A0A6J1MJ56</accession>
<evidence type="ECO:0000256" key="4">
    <source>
        <dbReference type="ARBA" id="ARBA00022833"/>
    </source>
</evidence>
<dbReference type="OMA" id="CCQSDLK"/>
<evidence type="ECO:0000256" key="1">
    <source>
        <dbReference type="ARBA" id="ARBA00022723"/>
    </source>
</evidence>
<feature type="domain" description="C2H2-type" evidence="9">
    <location>
        <begin position="235"/>
        <end position="262"/>
    </location>
</feature>
<dbReference type="SUPFAM" id="SSF57667">
    <property type="entry name" value="beta-beta-alpha zinc fingers"/>
    <property type="match status" value="3"/>
</dbReference>
<dbReference type="GO" id="GO:0000981">
    <property type="term" value="F:DNA-binding transcription factor activity, RNA polymerase II-specific"/>
    <property type="evidence" value="ECO:0007669"/>
    <property type="project" value="TreeGrafter"/>
</dbReference>
<organism evidence="11 12">
    <name type="scientific">Drosophila hydei</name>
    <name type="common">Fruit fly</name>
    <dbReference type="NCBI Taxonomy" id="7224"/>
    <lineage>
        <taxon>Eukaryota</taxon>
        <taxon>Metazoa</taxon>
        <taxon>Ecdysozoa</taxon>
        <taxon>Arthropoda</taxon>
        <taxon>Hexapoda</taxon>
        <taxon>Insecta</taxon>
        <taxon>Pterygota</taxon>
        <taxon>Neoptera</taxon>
        <taxon>Endopterygota</taxon>
        <taxon>Diptera</taxon>
        <taxon>Brachycera</taxon>
        <taxon>Muscomorpha</taxon>
        <taxon>Ephydroidea</taxon>
        <taxon>Drosophilidae</taxon>
        <taxon>Drosophila</taxon>
    </lineage>
</organism>
<dbReference type="GO" id="GO:0000785">
    <property type="term" value="C:chromatin"/>
    <property type="evidence" value="ECO:0007669"/>
    <property type="project" value="TreeGrafter"/>
</dbReference>
<feature type="domain" description="C2H2-type" evidence="9">
    <location>
        <begin position="207"/>
        <end position="234"/>
    </location>
</feature>
<feature type="binding site" evidence="7">
    <location>
        <position position="55"/>
    </location>
    <ligand>
        <name>Zn(2+)</name>
        <dbReference type="ChEBI" id="CHEBI:29105"/>
    </ligand>
</feature>
<keyword evidence="1 7" id="KW-0479">Metal-binding</keyword>
<dbReference type="AlphaFoldDB" id="A0A6J1MJ56"/>
<dbReference type="PROSITE" id="PS51915">
    <property type="entry name" value="ZAD"/>
    <property type="match status" value="1"/>
</dbReference>
<dbReference type="GO" id="GO:0031519">
    <property type="term" value="C:PcG protein complex"/>
    <property type="evidence" value="ECO:0007669"/>
    <property type="project" value="TreeGrafter"/>
</dbReference>
<evidence type="ECO:0000256" key="8">
    <source>
        <dbReference type="SAM" id="MobiDB-lite"/>
    </source>
</evidence>
<evidence type="ECO:0000256" key="3">
    <source>
        <dbReference type="ARBA" id="ARBA00022771"/>
    </source>
</evidence>
<dbReference type="Gene3D" id="3.40.1800.20">
    <property type="match status" value="1"/>
</dbReference>
<feature type="binding site" evidence="7">
    <location>
        <position position="9"/>
    </location>
    <ligand>
        <name>Zn(2+)</name>
        <dbReference type="ChEBI" id="CHEBI:29105"/>
    </ligand>
</feature>
<keyword evidence="3 6" id="KW-0863">Zinc-finger</keyword>
<dbReference type="PROSITE" id="PS50157">
    <property type="entry name" value="ZINC_FINGER_C2H2_2"/>
    <property type="match status" value="5"/>
</dbReference>
<feature type="region of interest" description="Disordered" evidence="8">
    <location>
        <begin position="80"/>
        <end position="106"/>
    </location>
</feature>
<feature type="domain" description="C2H2-type" evidence="9">
    <location>
        <begin position="291"/>
        <end position="318"/>
    </location>
</feature>
<dbReference type="RefSeq" id="XP_023177095.2">
    <property type="nucleotide sequence ID" value="XM_023321327.2"/>
</dbReference>
<dbReference type="PROSITE" id="PS00028">
    <property type="entry name" value="ZINC_FINGER_C2H2_1"/>
    <property type="match status" value="4"/>
</dbReference>
<protein>
    <submittedName>
        <fullName evidence="12">Transcription factor Ouib</fullName>
    </submittedName>
</protein>
<feature type="binding site" evidence="7">
    <location>
        <position position="6"/>
    </location>
    <ligand>
        <name>Zn(2+)</name>
        <dbReference type="ChEBI" id="CHEBI:29105"/>
    </ligand>
</feature>
<dbReference type="GeneID" id="111603648"/>
<keyword evidence="2" id="KW-0677">Repeat</keyword>
<dbReference type="OrthoDB" id="427030at2759"/>
<evidence type="ECO:0000313" key="12">
    <source>
        <dbReference type="RefSeq" id="XP_023177095.2"/>
    </source>
</evidence>
<dbReference type="SUPFAM" id="SSF57716">
    <property type="entry name" value="Glucocorticoid receptor-like (DNA-binding domain)"/>
    <property type="match status" value="1"/>
</dbReference>
<evidence type="ECO:0000259" key="9">
    <source>
        <dbReference type="PROSITE" id="PS50157"/>
    </source>
</evidence>
<dbReference type="Pfam" id="PF00096">
    <property type="entry name" value="zf-C2H2"/>
    <property type="match status" value="2"/>
</dbReference>
<dbReference type="FunFam" id="3.30.160.60:FF:002343">
    <property type="entry name" value="Zinc finger protein 33A"/>
    <property type="match status" value="1"/>
</dbReference>
<evidence type="ECO:0000256" key="6">
    <source>
        <dbReference type="PROSITE-ProRule" id="PRU00042"/>
    </source>
</evidence>
<dbReference type="SMART" id="SM00355">
    <property type="entry name" value="ZnF_C2H2"/>
    <property type="match status" value="5"/>
</dbReference>
<dbReference type="InterPro" id="IPR012934">
    <property type="entry name" value="Znf_AD"/>
</dbReference>
<dbReference type="PANTHER" id="PTHR14003:SF23">
    <property type="entry name" value="ZINC FINGER PROTEIN 143"/>
    <property type="match status" value="1"/>
</dbReference>
<evidence type="ECO:0000256" key="2">
    <source>
        <dbReference type="ARBA" id="ARBA00022737"/>
    </source>
</evidence>